<dbReference type="InterPro" id="IPR037066">
    <property type="entry name" value="Plug_dom_sf"/>
</dbReference>
<proteinExistence type="predicted"/>
<accession>A0ABU8NPS7</accession>
<dbReference type="EMBL" id="JBBEUB010000006">
    <property type="protein sequence ID" value="MEJ2904258.1"/>
    <property type="molecule type" value="Genomic_DNA"/>
</dbReference>
<dbReference type="Pfam" id="PF14905">
    <property type="entry name" value="OMP_b-brl_3"/>
    <property type="match status" value="1"/>
</dbReference>
<evidence type="ECO:0000313" key="5">
    <source>
        <dbReference type="EMBL" id="MEJ2904258.1"/>
    </source>
</evidence>
<comment type="caution">
    <text evidence="5">The sequence shown here is derived from an EMBL/GenBank/DDBJ whole genome shotgun (WGS) entry which is preliminary data.</text>
</comment>
<evidence type="ECO:0000259" key="4">
    <source>
        <dbReference type="Pfam" id="PF14905"/>
    </source>
</evidence>
<dbReference type="PANTHER" id="PTHR40980:SF4">
    <property type="entry name" value="TONB-DEPENDENT RECEPTOR-LIKE BETA-BARREL DOMAIN-CONTAINING PROTEIN"/>
    <property type="match status" value="1"/>
</dbReference>
<dbReference type="PANTHER" id="PTHR40980">
    <property type="entry name" value="PLUG DOMAIN-CONTAINING PROTEIN"/>
    <property type="match status" value="1"/>
</dbReference>
<comment type="subcellular location">
    <subcellularLocation>
        <location evidence="1">Cell outer membrane</location>
    </subcellularLocation>
</comment>
<dbReference type="RefSeq" id="WP_337717283.1">
    <property type="nucleotide sequence ID" value="NZ_JBBEUB010000006.1"/>
</dbReference>
<evidence type="ECO:0000256" key="1">
    <source>
        <dbReference type="ARBA" id="ARBA00004442"/>
    </source>
</evidence>
<evidence type="ECO:0000256" key="3">
    <source>
        <dbReference type="ARBA" id="ARBA00023237"/>
    </source>
</evidence>
<keyword evidence="2" id="KW-0472">Membrane</keyword>
<protein>
    <submittedName>
        <fullName evidence="5">Outer membrane beta-barrel family protein</fullName>
    </submittedName>
</protein>
<keyword evidence="6" id="KW-1185">Reference proteome</keyword>
<reference evidence="5 6" key="1">
    <citation type="submission" date="2024-03" db="EMBL/GenBank/DDBJ databases">
        <title>Sequence of Lycoming College Course Isolates.</title>
        <authorList>
            <person name="Plotts O."/>
            <person name="Newman J."/>
        </authorList>
    </citation>
    <scope>NUCLEOTIDE SEQUENCE [LARGE SCALE GENOMIC DNA]</scope>
    <source>
        <strain evidence="5 6">CJB-3</strain>
    </source>
</reference>
<gene>
    <name evidence="5" type="ORF">WAE58_17590</name>
</gene>
<feature type="domain" description="Outer membrane protein beta-barrel" evidence="4">
    <location>
        <begin position="307"/>
        <end position="713"/>
    </location>
</feature>
<sequence>MTFTLWIAIAPILAAAQSKPAQKKDTSGNKTDTLKKPVDLKEVKISGKKSFIEHKIDRTVINVDALISNAGSNALEVLEKAPGVMVDQDGKISLKGQQGVVVFIDNRPTYLSEAALTAYLKSLPSGSISQIELIPNPPARYDAAGGAGIINIRTKKSLISGWNGSINAGAGYSPNWRHNESIDLNYRKNKFNFFTTLGYNKTDTWRDLDINRWFYDQDQQLTSAFMQSTVFRNRNKTPNIKAGMDFYVSEKTTLGFVFTGSYNSGRNRKEVGAIATGSAGQTDSLITALNSEQSKLNSNGINFNYSHKFDSLGRELSFDLDHISYSARTDQSFANRIFNTTNNSINEENLVAQLPSDIAIYAAKGDYEHPLAHKAKFSAGAKTSFVNTDNTADYFIRRGDVLLVDNEKTNHFRYKENINAAYVNFSKEWKKWSIQAGLRMEQTNMKGHQLSNGLRPDSSFSQHYTNLFPTVYLSYKLDSAKNKLTLYYGKRIRRPYYQDLNPFIFLLDKFTYFAGNPYIRPEFAHKIDLNFNHNNKLSIDLFYNVTSSMISEVIEQEKGIFISRTGNIGKMHFYGGSVNLNLKAGNWYTLNMYSEAVEIDFSGLPGNDGNTIQSFYFYVNPNNQFNFGRGWSAELSAMYVTPNQSAQFKKRALYNINTGVSKKILGDKGTLKFTLRDVLNRFRPQGEILNIPQTRATYRNIFDNRIGLVSFSYSFSKGASAAKKRNTGGAGNELERVKN</sequence>
<dbReference type="Gene3D" id="2.170.130.10">
    <property type="entry name" value="TonB-dependent receptor, plug domain"/>
    <property type="match status" value="1"/>
</dbReference>
<dbReference type="Gene3D" id="2.40.170.20">
    <property type="entry name" value="TonB-dependent receptor, beta-barrel domain"/>
    <property type="match status" value="1"/>
</dbReference>
<dbReference type="SUPFAM" id="SSF56935">
    <property type="entry name" value="Porins"/>
    <property type="match status" value="1"/>
</dbReference>
<evidence type="ECO:0000313" key="6">
    <source>
        <dbReference type="Proteomes" id="UP001378956"/>
    </source>
</evidence>
<keyword evidence="3" id="KW-0998">Cell outer membrane</keyword>
<dbReference type="InterPro" id="IPR041700">
    <property type="entry name" value="OMP_b-brl_3"/>
</dbReference>
<name>A0ABU8NPS7_9SPHI</name>
<dbReference type="InterPro" id="IPR036942">
    <property type="entry name" value="Beta-barrel_TonB_sf"/>
</dbReference>
<organism evidence="5 6">
    <name type="scientific">Pedobacter panaciterrae</name>
    <dbReference type="NCBI Taxonomy" id="363849"/>
    <lineage>
        <taxon>Bacteria</taxon>
        <taxon>Pseudomonadati</taxon>
        <taxon>Bacteroidota</taxon>
        <taxon>Sphingobacteriia</taxon>
        <taxon>Sphingobacteriales</taxon>
        <taxon>Sphingobacteriaceae</taxon>
        <taxon>Pedobacter</taxon>
    </lineage>
</organism>
<dbReference type="Proteomes" id="UP001378956">
    <property type="component" value="Unassembled WGS sequence"/>
</dbReference>
<evidence type="ECO:0000256" key="2">
    <source>
        <dbReference type="ARBA" id="ARBA00023136"/>
    </source>
</evidence>